<dbReference type="Pfam" id="PF09678">
    <property type="entry name" value="Caa3_CtaG"/>
    <property type="match status" value="1"/>
</dbReference>
<feature type="transmembrane region" description="Helical" evidence="6">
    <location>
        <begin position="363"/>
        <end position="383"/>
    </location>
</feature>
<feature type="transmembrane region" description="Helical" evidence="6">
    <location>
        <begin position="158"/>
        <end position="180"/>
    </location>
</feature>
<keyword evidence="4 6" id="KW-1133">Transmembrane helix</keyword>
<evidence type="ECO:0000256" key="3">
    <source>
        <dbReference type="ARBA" id="ARBA00022692"/>
    </source>
</evidence>
<feature type="domain" description="Copper resistance protein D" evidence="7">
    <location>
        <begin position="227"/>
        <end position="323"/>
    </location>
</feature>
<feature type="transmembrane region" description="Helical" evidence="6">
    <location>
        <begin position="429"/>
        <end position="452"/>
    </location>
</feature>
<sequence length="656" mass="69462">MTTRLMRLLLATGGAAVAALVIGLLAGGAALTVTIAGLADAGAVTRWGLPVAKLAADLSAVMTVGALLMAATLLPSDKGVLSREAGRYTRLATWAAVSWAAATLLTLLFTLSDIMAVPVTQLTGAALISFVTTIPQGTMLLLVLVLACCIAGFSGELVAVYGAAALLALALVALLPPVLIGHSASSPNHAMAITGLGLHLVALALWVGGLAAVTVHAMRGRADLTLAAERFSRLALWCLVGVAVSGVASAAARLTDVGQLVSSSYGWLILAKTAALVLLGGFGRLHRRRTLVALRAGRPGAFARLATGELMVMGAVIGLAVALSRTAPPLVVLPIDPVRDLLGYAMPPELTAARLATLWRLDLFFALLALVAAGLYAAGVVRLRRRGDGWPLGRTIAWAVGVALVVIFTQSGLATYAPVLFSAHMIQHMGLAMLAPIFLVLGAPVTLALRALKPAARRGDRGPREWLVAVLHSRFTRIVSHPALAMVLFISGSYALYYTSLFEDAMRQPVGHILMNTHFLASGVLFFWVIIGVDPAPRRLPYIAKLGTLMMTMPFHAFFGISMMMMGTSIASAWYDQLDRPWGASVLEDQTVAGGMAWAFGEIPTMIVVITIAVQWSLSDHRQARRQDRHADQRKDAELAAYNDRLARLDKRTRDQ</sequence>
<keyword evidence="9" id="KW-1185">Reference proteome</keyword>
<feature type="transmembrane region" description="Helical" evidence="6">
    <location>
        <begin position="513"/>
        <end position="533"/>
    </location>
</feature>
<evidence type="ECO:0000313" key="9">
    <source>
        <dbReference type="Proteomes" id="UP001589647"/>
    </source>
</evidence>
<evidence type="ECO:0000256" key="1">
    <source>
        <dbReference type="ARBA" id="ARBA00004651"/>
    </source>
</evidence>
<evidence type="ECO:0000259" key="7">
    <source>
        <dbReference type="Pfam" id="PF05425"/>
    </source>
</evidence>
<accession>A0ABV5IKI8</accession>
<evidence type="ECO:0000256" key="6">
    <source>
        <dbReference type="SAM" id="Phobius"/>
    </source>
</evidence>
<evidence type="ECO:0000256" key="5">
    <source>
        <dbReference type="ARBA" id="ARBA00023136"/>
    </source>
</evidence>
<feature type="transmembrane region" description="Helical" evidence="6">
    <location>
        <begin position="51"/>
        <end position="70"/>
    </location>
</feature>
<feature type="transmembrane region" description="Helical" evidence="6">
    <location>
        <begin position="483"/>
        <end position="501"/>
    </location>
</feature>
<evidence type="ECO:0000256" key="4">
    <source>
        <dbReference type="ARBA" id="ARBA00022989"/>
    </source>
</evidence>
<dbReference type="PANTHER" id="PTHR34820:SF4">
    <property type="entry name" value="INNER MEMBRANE PROTEIN YEBZ"/>
    <property type="match status" value="1"/>
</dbReference>
<dbReference type="EMBL" id="JBHMEI010000023">
    <property type="protein sequence ID" value="MFB9205044.1"/>
    <property type="molecule type" value="Genomic_DNA"/>
</dbReference>
<feature type="transmembrane region" description="Helical" evidence="6">
    <location>
        <begin position="395"/>
        <end position="417"/>
    </location>
</feature>
<evidence type="ECO:0000313" key="8">
    <source>
        <dbReference type="EMBL" id="MFB9205044.1"/>
    </source>
</evidence>
<evidence type="ECO:0000256" key="2">
    <source>
        <dbReference type="ARBA" id="ARBA00022475"/>
    </source>
</evidence>
<dbReference type="InterPro" id="IPR019108">
    <property type="entry name" value="Caa3_assmbl_CtaG-rel"/>
</dbReference>
<feature type="transmembrane region" description="Helical" evidence="6">
    <location>
        <begin position="192"/>
        <end position="213"/>
    </location>
</feature>
<keyword evidence="5 6" id="KW-0472">Membrane</keyword>
<comment type="caution">
    <text evidence="8">The sequence shown here is derived from an EMBL/GenBank/DDBJ whole genome shotgun (WGS) entry which is preliminary data.</text>
</comment>
<protein>
    <submittedName>
        <fullName evidence="8">Cytochrome c oxidase assembly protein</fullName>
    </submittedName>
</protein>
<feature type="transmembrane region" description="Helical" evidence="6">
    <location>
        <begin position="91"/>
        <end position="112"/>
    </location>
</feature>
<dbReference type="RefSeq" id="WP_189651615.1">
    <property type="nucleotide sequence ID" value="NZ_BMRC01000020.1"/>
</dbReference>
<feature type="transmembrane region" description="Helical" evidence="6">
    <location>
        <begin position="302"/>
        <end position="323"/>
    </location>
</feature>
<keyword evidence="2" id="KW-1003">Cell membrane</keyword>
<feature type="transmembrane region" description="Helical" evidence="6">
    <location>
        <begin position="124"/>
        <end position="151"/>
    </location>
</feature>
<gene>
    <name evidence="8" type="ORF">ACFFV7_27880</name>
</gene>
<name>A0ABV5IKI8_9ACTN</name>
<keyword evidence="3 6" id="KW-0812">Transmembrane</keyword>
<feature type="transmembrane region" description="Helical" evidence="6">
    <location>
        <begin position="554"/>
        <end position="575"/>
    </location>
</feature>
<dbReference type="InterPro" id="IPR032694">
    <property type="entry name" value="CopC/D"/>
</dbReference>
<feature type="transmembrane region" description="Helical" evidence="6">
    <location>
        <begin position="595"/>
        <end position="618"/>
    </location>
</feature>
<dbReference type="Proteomes" id="UP001589647">
    <property type="component" value="Unassembled WGS sequence"/>
</dbReference>
<comment type="subcellular location">
    <subcellularLocation>
        <location evidence="1">Cell membrane</location>
        <topology evidence="1">Multi-pass membrane protein</topology>
    </subcellularLocation>
</comment>
<dbReference type="PANTHER" id="PTHR34820">
    <property type="entry name" value="INNER MEMBRANE PROTEIN YEBZ"/>
    <property type="match status" value="1"/>
</dbReference>
<organism evidence="8 9">
    <name type="scientific">Nonomuraea spiralis</name>
    <dbReference type="NCBI Taxonomy" id="46182"/>
    <lineage>
        <taxon>Bacteria</taxon>
        <taxon>Bacillati</taxon>
        <taxon>Actinomycetota</taxon>
        <taxon>Actinomycetes</taxon>
        <taxon>Streptosporangiales</taxon>
        <taxon>Streptosporangiaceae</taxon>
        <taxon>Nonomuraea</taxon>
    </lineage>
</organism>
<dbReference type="InterPro" id="IPR008457">
    <property type="entry name" value="Cu-R_CopD_dom"/>
</dbReference>
<feature type="transmembrane region" description="Helical" evidence="6">
    <location>
        <begin position="264"/>
        <end position="282"/>
    </location>
</feature>
<reference evidence="8 9" key="1">
    <citation type="submission" date="2024-09" db="EMBL/GenBank/DDBJ databases">
        <authorList>
            <person name="Sun Q."/>
            <person name="Mori K."/>
        </authorList>
    </citation>
    <scope>NUCLEOTIDE SEQUENCE [LARGE SCALE GENOMIC DNA]</scope>
    <source>
        <strain evidence="8 9">CCM 3426</strain>
    </source>
</reference>
<dbReference type="Pfam" id="PF05425">
    <property type="entry name" value="CopD"/>
    <property type="match status" value="1"/>
</dbReference>
<feature type="transmembrane region" description="Helical" evidence="6">
    <location>
        <begin position="234"/>
        <end position="252"/>
    </location>
</feature>
<proteinExistence type="predicted"/>